<sequence length="297" mass="33267">MSQQHSHDEHLICTACGTYYRNSPDRTHCSVCDDERQYVPASGQAFTTVTALKQKGHKVVFEEVSADIVALALEPKFAIGQRAYLVRTPQGNVLWDCIPFLDDDAIEKIKELGGVKAIGISHPHYYSAHPLYIKAFGCVVYAHVGDLSWIQNAGNTITPFTDSSFSPLPGITFIRCGGHFEGSSCLHLSRANNHNVLLTSDTIMVNADRKSFSFMYSYPNYVPLAPKEILGIWNAVREWQFEDVYGAFAGQSVIGDARKKVLWSARRYLRFEGWNVEEGDAESAEVGFRGPRQEYEM</sequence>
<evidence type="ECO:0000313" key="2">
    <source>
        <dbReference type="EMBL" id="TPX57303.1"/>
    </source>
</evidence>
<keyword evidence="3" id="KW-1185">Reference proteome</keyword>
<dbReference type="InterPro" id="IPR001279">
    <property type="entry name" value="Metallo-B-lactamas"/>
</dbReference>
<feature type="domain" description="Metallo-beta-lactamase" evidence="1">
    <location>
        <begin position="80"/>
        <end position="248"/>
    </location>
</feature>
<proteinExistence type="predicted"/>
<accession>A0A507DZU5</accession>
<dbReference type="STRING" id="109895.A0A507DZU5"/>
<dbReference type="Gene3D" id="3.60.15.10">
    <property type="entry name" value="Ribonuclease Z/Hydroxyacylglutathione hydrolase-like"/>
    <property type="match status" value="1"/>
</dbReference>
<gene>
    <name evidence="2" type="ORF">PhCBS80983_g03895</name>
</gene>
<dbReference type="PANTHER" id="PTHR36839:SF1">
    <property type="entry name" value="METALLO-BETA-LACTAMASE FAMILY PROTEIN (AFU_ORTHOLOGUE AFUA_5G12770)"/>
    <property type="match status" value="1"/>
</dbReference>
<evidence type="ECO:0000259" key="1">
    <source>
        <dbReference type="SMART" id="SM00849"/>
    </source>
</evidence>
<dbReference type="PANTHER" id="PTHR36839">
    <property type="entry name" value="METALLO-BETA-LACTAMASE FAMILY PROTEIN (AFU_ORTHOLOGUE AFUA_5G12770)"/>
    <property type="match status" value="1"/>
</dbReference>
<protein>
    <recommendedName>
        <fullName evidence="1">Metallo-beta-lactamase domain-containing protein</fullName>
    </recommendedName>
</protein>
<dbReference type="EMBL" id="QEAQ01000054">
    <property type="protein sequence ID" value="TPX57303.1"/>
    <property type="molecule type" value="Genomic_DNA"/>
</dbReference>
<name>A0A507DZU5_9FUNG</name>
<dbReference type="SMART" id="SM00849">
    <property type="entry name" value="Lactamase_B"/>
    <property type="match status" value="1"/>
</dbReference>
<organism evidence="2 3">
    <name type="scientific">Powellomyces hirtus</name>
    <dbReference type="NCBI Taxonomy" id="109895"/>
    <lineage>
        <taxon>Eukaryota</taxon>
        <taxon>Fungi</taxon>
        <taxon>Fungi incertae sedis</taxon>
        <taxon>Chytridiomycota</taxon>
        <taxon>Chytridiomycota incertae sedis</taxon>
        <taxon>Chytridiomycetes</taxon>
        <taxon>Spizellomycetales</taxon>
        <taxon>Powellomycetaceae</taxon>
        <taxon>Powellomyces</taxon>
    </lineage>
</organism>
<dbReference type="Proteomes" id="UP000318582">
    <property type="component" value="Unassembled WGS sequence"/>
</dbReference>
<dbReference type="InterPro" id="IPR036866">
    <property type="entry name" value="RibonucZ/Hydroxyglut_hydro"/>
</dbReference>
<reference evidence="2 3" key="1">
    <citation type="journal article" date="2019" name="Sci. Rep.">
        <title>Comparative genomics of chytrid fungi reveal insights into the obligate biotrophic and pathogenic lifestyle of Synchytrium endobioticum.</title>
        <authorList>
            <person name="van de Vossenberg B.T.L.H."/>
            <person name="Warris S."/>
            <person name="Nguyen H.D.T."/>
            <person name="van Gent-Pelzer M.P.E."/>
            <person name="Joly D.L."/>
            <person name="van de Geest H.C."/>
            <person name="Bonants P.J.M."/>
            <person name="Smith D.S."/>
            <person name="Levesque C.A."/>
            <person name="van der Lee T.A.J."/>
        </authorList>
    </citation>
    <scope>NUCLEOTIDE SEQUENCE [LARGE SCALE GENOMIC DNA]</scope>
    <source>
        <strain evidence="2 3">CBS 809.83</strain>
    </source>
</reference>
<dbReference type="SUPFAM" id="SSF56281">
    <property type="entry name" value="Metallo-hydrolase/oxidoreductase"/>
    <property type="match status" value="1"/>
</dbReference>
<dbReference type="AlphaFoldDB" id="A0A507DZU5"/>
<evidence type="ECO:0000313" key="3">
    <source>
        <dbReference type="Proteomes" id="UP000318582"/>
    </source>
</evidence>
<comment type="caution">
    <text evidence="2">The sequence shown here is derived from an EMBL/GenBank/DDBJ whole genome shotgun (WGS) entry which is preliminary data.</text>
</comment>